<organism evidence="3 4">
    <name type="scientific">Xylaria flabelliformis</name>
    <dbReference type="NCBI Taxonomy" id="2512241"/>
    <lineage>
        <taxon>Eukaryota</taxon>
        <taxon>Fungi</taxon>
        <taxon>Dikarya</taxon>
        <taxon>Ascomycota</taxon>
        <taxon>Pezizomycotina</taxon>
        <taxon>Sordariomycetes</taxon>
        <taxon>Xylariomycetidae</taxon>
        <taxon>Xylariales</taxon>
        <taxon>Xylariaceae</taxon>
        <taxon>Xylaria</taxon>
    </lineage>
</organism>
<feature type="compositionally biased region" description="Basic and acidic residues" evidence="2">
    <location>
        <begin position="242"/>
        <end position="264"/>
    </location>
</feature>
<evidence type="ECO:0000256" key="1">
    <source>
        <dbReference type="SAM" id="Coils"/>
    </source>
</evidence>
<dbReference type="EMBL" id="VFLP01000001">
    <property type="protein sequence ID" value="TRX98775.1"/>
    <property type="molecule type" value="Genomic_DNA"/>
</dbReference>
<feature type="region of interest" description="Disordered" evidence="2">
    <location>
        <begin position="69"/>
        <end position="121"/>
    </location>
</feature>
<reference evidence="4" key="1">
    <citation type="submission" date="2019-06" db="EMBL/GenBank/DDBJ databases">
        <title>Draft genome sequence of the griseofulvin-producing fungus Xylaria cubensis strain G536.</title>
        <authorList>
            <person name="Mead M.E."/>
            <person name="Raja H.A."/>
            <person name="Steenwyk J.L."/>
            <person name="Knowles S.L."/>
            <person name="Oberlies N.H."/>
            <person name="Rokas A."/>
        </authorList>
    </citation>
    <scope>NUCLEOTIDE SEQUENCE [LARGE SCALE GENOMIC DNA]</scope>
    <source>
        <strain evidence="4">G536</strain>
    </source>
</reference>
<feature type="coiled-coil region" evidence="1">
    <location>
        <begin position="33"/>
        <end position="60"/>
    </location>
</feature>
<evidence type="ECO:0000256" key="2">
    <source>
        <dbReference type="SAM" id="MobiDB-lite"/>
    </source>
</evidence>
<dbReference type="AlphaFoldDB" id="A0A553IEZ7"/>
<feature type="compositionally biased region" description="Polar residues" evidence="2">
    <location>
        <begin position="265"/>
        <end position="274"/>
    </location>
</feature>
<sequence>MCKGSRTEMTCDTRNLTEKQKARTAELISQLRLGVNEEEVQNLTERANELNLSMQRGLAEARHIMFGTALDSSSSPSSSRAENQTHVVGSSRSAKSSSRSGKGPLDFDSGSESDSGQCDTLTEDGKHVVQKRNILINGHWALITYRKELHEVDPYLLAKLQDKRKKKPAVEVKDRKREGKGLTRHGEYKKEVSSSRIQPEAFTRSEEEAIEKWRSTYKASKSVAQSRKKSSEPSSPSVSPTREPKGKENVPHQSKEGIREERYETSTPPLTPDTQRAHKHKIFTSPDSFRARAEKNGFCPTAEEYEQEPVQTEGSGDRAAHPRLRRIKRRTRVERFTEDITYGSTDSSSDADSVVTVLEAPVHHLGKKSRKNQSQTSAVEDEEEPDIWQKIADEE</sequence>
<evidence type="ECO:0000313" key="3">
    <source>
        <dbReference type="EMBL" id="TRX98775.1"/>
    </source>
</evidence>
<keyword evidence="1" id="KW-0175">Coiled coil</keyword>
<protein>
    <submittedName>
        <fullName evidence="3">Uncharacterized protein</fullName>
    </submittedName>
</protein>
<accession>A0A553IEZ7</accession>
<proteinExistence type="predicted"/>
<feature type="compositionally biased region" description="Low complexity" evidence="2">
    <location>
        <begin position="89"/>
        <end position="103"/>
    </location>
</feature>
<feature type="region of interest" description="Disordered" evidence="2">
    <location>
        <begin position="162"/>
        <end position="326"/>
    </location>
</feature>
<feature type="compositionally biased region" description="Basic and acidic residues" evidence="2">
    <location>
        <begin position="203"/>
        <end position="214"/>
    </location>
</feature>
<dbReference type="OrthoDB" id="4774274at2759"/>
<feature type="compositionally biased region" description="Low complexity" evidence="2">
    <location>
        <begin position="232"/>
        <end position="241"/>
    </location>
</feature>
<evidence type="ECO:0000313" key="4">
    <source>
        <dbReference type="Proteomes" id="UP000319160"/>
    </source>
</evidence>
<feature type="compositionally biased region" description="Polar residues" evidence="2">
    <location>
        <begin position="110"/>
        <end position="120"/>
    </location>
</feature>
<name>A0A553IEZ7_9PEZI</name>
<feature type="compositionally biased region" description="Basic and acidic residues" evidence="2">
    <location>
        <begin position="168"/>
        <end position="193"/>
    </location>
</feature>
<keyword evidence="4" id="KW-1185">Reference proteome</keyword>
<comment type="caution">
    <text evidence="3">The sequence shown here is derived from an EMBL/GenBank/DDBJ whole genome shotgun (WGS) entry which is preliminary data.</text>
</comment>
<gene>
    <name evidence="3" type="ORF">FHL15_000117</name>
</gene>
<dbReference type="Proteomes" id="UP000319160">
    <property type="component" value="Unassembled WGS sequence"/>
</dbReference>
<feature type="region of interest" description="Disordered" evidence="2">
    <location>
        <begin position="360"/>
        <end position="395"/>
    </location>
</feature>